<evidence type="ECO:0000313" key="2">
    <source>
        <dbReference type="Proteomes" id="UP000823749"/>
    </source>
</evidence>
<reference evidence="1" key="1">
    <citation type="submission" date="2020-08" db="EMBL/GenBank/DDBJ databases">
        <title>Plant Genome Project.</title>
        <authorList>
            <person name="Zhang R.-G."/>
        </authorList>
    </citation>
    <scope>NUCLEOTIDE SEQUENCE</scope>
    <source>
        <strain evidence="1">WSP0</strain>
        <tissue evidence="1">Leaf</tissue>
    </source>
</reference>
<comment type="caution">
    <text evidence="1">The sequence shown here is derived from an EMBL/GenBank/DDBJ whole genome shotgun (WGS) entry which is preliminary data.</text>
</comment>
<organism evidence="1 2">
    <name type="scientific">Rhododendron griersonianum</name>
    <dbReference type="NCBI Taxonomy" id="479676"/>
    <lineage>
        <taxon>Eukaryota</taxon>
        <taxon>Viridiplantae</taxon>
        <taxon>Streptophyta</taxon>
        <taxon>Embryophyta</taxon>
        <taxon>Tracheophyta</taxon>
        <taxon>Spermatophyta</taxon>
        <taxon>Magnoliopsida</taxon>
        <taxon>eudicotyledons</taxon>
        <taxon>Gunneridae</taxon>
        <taxon>Pentapetalae</taxon>
        <taxon>asterids</taxon>
        <taxon>Ericales</taxon>
        <taxon>Ericaceae</taxon>
        <taxon>Ericoideae</taxon>
        <taxon>Rhodoreae</taxon>
        <taxon>Rhododendron</taxon>
    </lineage>
</organism>
<gene>
    <name evidence="1" type="ORF">RHGRI_000300</name>
</gene>
<dbReference type="Proteomes" id="UP000823749">
    <property type="component" value="Chromosome 1"/>
</dbReference>
<protein>
    <submittedName>
        <fullName evidence="1">Uncharacterized protein</fullName>
    </submittedName>
</protein>
<dbReference type="AlphaFoldDB" id="A0AAV6LIF3"/>
<dbReference type="EMBL" id="JACTNZ010000001">
    <property type="protein sequence ID" value="KAG5564078.1"/>
    <property type="molecule type" value="Genomic_DNA"/>
</dbReference>
<name>A0AAV6LIF3_9ERIC</name>
<proteinExistence type="predicted"/>
<sequence>MGVEVYGERLVLKWITSVNVTVTKKSIVWRLTHRVLGANSLRPASFDSEVAVWNQKQDKQGEVERAQANCFPKVGEIRADGLMIYCEAKIVLSPS</sequence>
<keyword evidence="2" id="KW-1185">Reference proteome</keyword>
<evidence type="ECO:0000313" key="1">
    <source>
        <dbReference type="EMBL" id="KAG5564078.1"/>
    </source>
</evidence>
<accession>A0AAV6LIF3</accession>